<evidence type="ECO:0000256" key="5">
    <source>
        <dbReference type="SAM" id="MobiDB-lite"/>
    </source>
</evidence>
<dbReference type="GO" id="GO:0005829">
    <property type="term" value="C:cytosol"/>
    <property type="evidence" value="ECO:0007669"/>
    <property type="project" value="TreeGrafter"/>
</dbReference>
<comment type="subcellular location">
    <subcellularLocation>
        <location evidence="1">Cytoplasm</location>
        <location evidence="1">Nucleoid</location>
    </subcellularLocation>
</comment>
<dbReference type="EMBL" id="SMTG01000005">
    <property type="protein sequence ID" value="TDK30011.1"/>
    <property type="molecule type" value="Genomic_DNA"/>
</dbReference>
<evidence type="ECO:0000313" key="7">
    <source>
        <dbReference type="EMBL" id="TDK30011.1"/>
    </source>
</evidence>
<dbReference type="GO" id="GO:0000976">
    <property type="term" value="F:transcription cis-regulatory region binding"/>
    <property type="evidence" value="ECO:0007669"/>
    <property type="project" value="TreeGrafter"/>
</dbReference>
<sequence length="126" mass="13712">MASFDLNAFSPQQLDALINQAKQRKTTLKKRKPIAAVRKKLTDQAAAEGYSIAELFGGGTASASTRAAAPAQRTSATKGRKLGKVAPKYRNPANKNETWTGRGKQPLWLAALTKKGKKLEEFLIEK</sequence>
<comment type="caution">
    <text evidence="7">The sequence shown here is derived from an EMBL/GenBank/DDBJ whole genome shotgun (WGS) entry which is preliminary data.</text>
</comment>
<organism evidence="7 8">
    <name type="scientific">Luteimonas terrae</name>
    <dbReference type="NCBI Taxonomy" id="1530191"/>
    <lineage>
        <taxon>Bacteria</taxon>
        <taxon>Pseudomonadati</taxon>
        <taxon>Pseudomonadota</taxon>
        <taxon>Gammaproteobacteria</taxon>
        <taxon>Lysobacterales</taxon>
        <taxon>Lysobacteraceae</taxon>
        <taxon>Luteimonas</taxon>
    </lineage>
</organism>
<dbReference type="RefSeq" id="WP_133394203.1">
    <property type="nucleotide sequence ID" value="NZ_SMTG01000005.1"/>
</dbReference>
<gene>
    <name evidence="7" type="ORF">E2F49_12475</name>
</gene>
<protein>
    <submittedName>
        <fullName evidence="7">H-NS histone family protein</fullName>
    </submittedName>
</protein>
<comment type="similarity">
    <text evidence="2">Belongs to the histone-like protein H-NS family.</text>
</comment>
<dbReference type="GO" id="GO:0001217">
    <property type="term" value="F:DNA-binding transcription repressor activity"/>
    <property type="evidence" value="ECO:0007669"/>
    <property type="project" value="TreeGrafter"/>
</dbReference>
<feature type="region of interest" description="Disordered" evidence="5">
    <location>
        <begin position="61"/>
        <end position="101"/>
    </location>
</feature>
<dbReference type="SUPFAM" id="SSF81273">
    <property type="entry name" value="H-NS histone-like proteins"/>
    <property type="match status" value="1"/>
</dbReference>
<dbReference type="AlphaFoldDB" id="A0A4R5U6X5"/>
<feature type="domain" description="DNA-binding protein H-NS-like C-terminal" evidence="6">
    <location>
        <begin position="77"/>
        <end position="124"/>
    </location>
</feature>
<evidence type="ECO:0000259" key="6">
    <source>
        <dbReference type="SMART" id="SM00528"/>
    </source>
</evidence>
<dbReference type="Proteomes" id="UP000295543">
    <property type="component" value="Unassembled WGS sequence"/>
</dbReference>
<dbReference type="GO" id="GO:0032993">
    <property type="term" value="C:protein-DNA complex"/>
    <property type="evidence" value="ECO:0007669"/>
    <property type="project" value="TreeGrafter"/>
</dbReference>
<dbReference type="GO" id="GO:0003680">
    <property type="term" value="F:minor groove of adenine-thymine-rich DNA binding"/>
    <property type="evidence" value="ECO:0007669"/>
    <property type="project" value="TreeGrafter"/>
</dbReference>
<evidence type="ECO:0000256" key="4">
    <source>
        <dbReference type="ARBA" id="ARBA00023125"/>
    </source>
</evidence>
<dbReference type="InterPro" id="IPR037150">
    <property type="entry name" value="H-NS_C_dom_sf"/>
</dbReference>
<evidence type="ECO:0000256" key="2">
    <source>
        <dbReference type="ARBA" id="ARBA00010610"/>
    </source>
</evidence>
<proteinExistence type="inferred from homology"/>
<dbReference type="Pfam" id="PF00816">
    <property type="entry name" value="Histone_HNS"/>
    <property type="match status" value="1"/>
</dbReference>
<feature type="compositionally biased region" description="Low complexity" evidence="5">
    <location>
        <begin position="61"/>
        <end position="77"/>
    </location>
</feature>
<dbReference type="InterPro" id="IPR027444">
    <property type="entry name" value="H-NS_C_dom"/>
</dbReference>
<dbReference type="GO" id="GO:0003681">
    <property type="term" value="F:bent DNA binding"/>
    <property type="evidence" value="ECO:0007669"/>
    <property type="project" value="TreeGrafter"/>
</dbReference>
<dbReference type="GO" id="GO:0009295">
    <property type="term" value="C:nucleoid"/>
    <property type="evidence" value="ECO:0007669"/>
    <property type="project" value="UniProtKB-SubCell"/>
</dbReference>
<keyword evidence="3" id="KW-0963">Cytoplasm</keyword>
<dbReference type="SMART" id="SM00528">
    <property type="entry name" value="HNS"/>
    <property type="match status" value="1"/>
</dbReference>
<keyword evidence="8" id="KW-1185">Reference proteome</keyword>
<name>A0A4R5U6X5_9GAMM</name>
<evidence type="ECO:0000313" key="8">
    <source>
        <dbReference type="Proteomes" id="UP000295543"/>
    </source>
</evidence>
<dbReference type="Gene3D" id="4.10.430.10">
    <property type="entry name" value="Histone-like protein H-NS, C-terminal domain"/>
    <property type="match status" value="1"/>
</dbReference>
<evidence type="ECO:0000256" key="3">
    <source>
        <dbReference type="ARBA" id="ARBA00022490"/>
    </source>
</evidence>
<keyword evidence="4" id="KW-0238">DNA-binding</keyword>
<reference evidence="7 8" key="1">
    <citation type="submission" date="2019-03" db="EMBL/GenBank/DDBJ databases">
        <title>Luteimonas zhaokaii sp.nov., isolated from the rectal contents of Plateau pika in Yushu, Qinghai Province, China.</title>
        <authorList>
            <person name="Zhang G."/>
        </authorList>
    </citation>
    <scope>NUCLEOTIDE SEQUENCE [LARGE SCALE GENOMIC DNA]</scope>
    <source>
        <strain evidence="7 8">THG-MD21</strain>
    </source>
</reference>
<dbReference type="PANTHER" id="PTHR38097">
    <property type="match status" value="1"/>
</dbReference>
<dbReference type="PANTHER" id="PTHR38097:SF2">
    <property type="entry name" value="DNA-BINDING PROTEIN STPA"/>
    <property type="match status" value="1"/>
</dbReference>
<evidence type="ECO:0000256" key="1">
    <source>
        <dbReference type="ARBA" id="ARBA00004453"/>
    </source>
</evidence>
<accession>A0A4R5U6X5</accession>
<dbReference type="OrthoDB" id="5297879at2"/>